<accession>A0AAD9L6T0</accession>
<evidence type="ECO:0000313" key="3">
    <source>
        <dbReference type="Proteomes" id="UP001182556"/>
    </source>
</evidence>
<organism evidence="2 3">
    <name type="scientific">Papiliotrema laurentii</name>
    <name type="common">Cryptococcus laurentii</name>
    <dbReference type="NCBI Taxonomy" id="5418"/>
    <lineage>
        <taxon>Eukaryota</taxon>
        <taxon>Fungi</taxon>
        <taxon>Dikarya</taxon>
        <taxon>Basidiomycota</taxon>
        <taxon>Agaricomycotina</taxon>
        <taxon>Tremellomycetes</taxon>
        <taxon>Tremellales</taxon>
        <taxon>Rhynchogastremaceae</taxon>
        <taxon>Papiliotrema</taxon>
    </lineage>
</organism>
<keyword evidence="3" id="KW-1185">Reference proteome</keyword>
<dbReference type="EMBL" id="JAODAN010000004">
    <property type="protein sequence ID" value="KAK1924669.1"/>
    <property type="molecule type" value="Genomic_DNA"/>
</dbReference>
<evidence type="ECO:0000313" key="2">
    <source>
        <dbReference type="EMBL" id="KAK1924669.1"/>
    </source>
</evidence>
<proteinExistence type="predicted"/>
<reference evidence="2" key="1">
    <citation type="submission" date="2023-02" db="EMBL/GenBank/DDBJ databases">
        <title>Identification and recombinant expression of a fungal hydrolase from Papiliotrema laurentii that hydrolyzes apple cutin and clears colloidal polyester polyurethane.</title>
        <authorList>
            <consortium name="DOE Joint Genome Institute"/>
            <person name="Roman V.A."/>
            <person name="Bojanowski C."/>
            <person name="Crable B.R."/>
            <person name="Wagner D.N."/>
            <person name="Hung C.S."/>
            <person name="Nadeau L.J."/>
            <person name="Schratz L."/>
            <person name="Haridas S."/>
            <person name="Pangilinan J."/>
            <person name="Lipzen A."/>
            <person name="Na H."/>
            <person name="Yan M."/>
            <person name="Ng V."/>
            <person name="Grigoriev I.V."/>
            <person name="Spatafora J.W."/>
            <person name="Barlow D."/>
            <person name="Biffinger J."/>
            <person name="Kelley-Loughnane N."/>
            <person name="Varaljay V.A."/>
            <person name="Crookes-Goodson W.J."/>
        </authorList>
    </citation>
    <scope>NUCLEOTIDE SEQUENCE</scope>
    <source>
        <strain evidence="2">5307AH</strain>
    </source>
</reference>
<comment type="caution">
    <text evidence="2">The sequence shown here is derived from an EMBL/GenBank/DDBJ whole genome shotgun (WGS) entry which is preliminary data.</text>
</comment>
<feature type="compositionally biased region" description="Polar residues" evidence="1">
    <location>
        <begin position="9"/>
        <end position="20"/>
    </location>
</feature>
<dbReference type="Proteomes" id="UP001182556">
    <property type="component" value="Unassembled WGS sequence"/>
</dbReference>
<gene>
    <name evidence="2" type="ORF">DB88DRAFT_539483</name>
</gene>
<name>A0AAD9L6T0_PAPLA</name>
<evidence type="ECO:0000256" key="1">
    <source>
        <dbReference type="SAM" id="MobiDB-lite"/>
    </source>
</evidence>
<dbReference type="AlphaFoldDB" id="A0AAD9L6T0"/>
<protein>
    <submittedName>
        <fullName evidence="2">Uncharacterized protein</fullName>
    </submittedName>
</protein>
<feature type="region of interest" description="Disordered" evidence="1">
    <location>
        <begin position="1"/>
        <end position="20"/>
    </location>
</feature>
<sequence length="214" mass="23874">MLSARSHPATDQSTDSLPSQLATEVNGLVAHERLLAEALQKYYSSSPQEQFETTVAAVKLKLDTTRYESDLNETFSQELISPLGLLRGIYFDEIPEDVQEKRHQMSEAAVEENDGTVCFPVAAKDSLVKAVTDPLMPDKSAISTLCDNLTSDRLCEQDIRKLSAKILSQPAPGEIRCSLGPVCEYYHERWREALQDVEGLCEYAKTMGRGDRRC</sequence>